<evidence type="ECO:0000256" key="2">
    <source>
        <dbReference type="ARBA" id="ARBA00022475"/>
    </source>
</evidence>
<dbReference type="EMBL" id="CP047186">
    <property type="protein sequence ID" value="QHC56669.1"/>
    <property type="molecule type" value="Genomic_DNA"/>
</dbReference>
<name>A0AAE6RNC8_9MICO</name>
<dbReference type="RefSeq" id="WP_132505315.1">
    <property type="nucleotide sequence ID" value="NZ_CP047186.1"/>
</dbReference>
<dbReference type="GO" id="GO:0005886">
    <property type="term" value="C:plasma membrane"/>
    <property type="evidence" value="ECO:0007669"/>
    <property type="project" value="UniProtKB-SubCell"/>
</dbReference>
<evidence type="ECO:0000313" key="8">
    <source>
        <dbReference type="EMBL" id="QHC56669.1"/>
    </source>
</evidence>
<sequence length="87" mass="9590">MTPEHVIIPDAYAFFWYAIPIAAAILLVSALVTIIRAQRLSTATRVGWLVVVVLLPVVGSILWLLYYRAVARLPRQSTEAQSVGAEL</sequence>
<evidence type="ECO:0000256" key="6">
    <source>
        <dbReference type="SAM" id="Phobius"/>
    </source>
</evidence>
<dbReference type="Pfam" id="PF13396">
    <property type="entry name" value="PLDc_N"/>
    <property type="match status" value="1"/>
</dbReference>
<organism evidence="8 9">
    <name type="scientific">Rathayibacter tanaceti</name>
    <dbReference type="NCBI Taxonomy" id="1671680"/>
    <lineage>
        <taxon>Bacteria</taxon>
        <taxon>Bacillati</taxon>
        <taxon>Actinomycetota</taxon>
        <taxon>Actinomycetes</taxon>
        <taxon>Micrococcales</taxon>
        <taxon>Microbacteriaceae</taxon>
        <taxon>Rathayibacter</taxon>
    </lineage>
</organism>
<evidence type="ECO:0000256" key="3">
    <source>
        <dbReference type="ARBA" id="ARBA00022692"/>
    </source>
</evidence>
<keyword evidence="4 6" id="KW-1133">Transmembrane helix</keyword>
<gene>
    <name evidence="8" type="ORF">GSU10_14235</name>
</gene>
<reference evidence="9" key="1">
    <citation type="submission" date="2019-12" db="EMBL/GenBank/DDBJ databases">
        <title>Complete and draft genome sequences of new strains and members of some known species of the genus Rathayibacter isolated from plants.</title>
        <authorList>
            <person name="Tarlachkov S.V."/>
            <person name="Starodumova I.P."/>
            <person name="Dorofeeva L.V."/>
            <person name="Prisyazhnaya N.V."/>
            <person name="Leyn S."/>
            <person name="Zlamal J."/>
            <person name="Elan M."/>
            <person name="Osterman A.L."/>
            <person name="Nadler S."/>
            <person name="Subbotin S.A."/>
            <person name="Evtushenko L.I."/>
        </authorList>
    </citation>
    <scope>NUCLEOTIDE SEQUENCE [LARGE SCALE GENOMIC DNA]</scope>
    <source>
        <strain evidence="9">VKM Ac-2761</strain>
    </source>
</reference>
<evidence type="ECO:0000259" key="7">
    <source>
        <dbReference type="Pfam" id="PF13396"/>
    </source>
</evidence>
<dbReference type="InterPro" id="IPR027379">
    <property type="entry name" value="CLS_N"/>
</dbReference>
<dbReference type="AlphaFoldDB" id="A0AAE6RNC8"/>
<dbReference type="Proteomes" id="UP000465031">
    <property type="component" value="Chromosome"/>
</dbReference>
<evidence type="ECO:0000256" key="1">
    <source>
        <dbReference type="ARBA" id="ARBA00004651"/>
    </source>
</evidence>
<feature type="domain" description="Cardiolipin synthase N-terminal" evidence="7">
    <location>
        <begin position="25"/>
        <end position="65"/>
    </location>
</feature>
<evidence type="ECO:0000256" key="5">
    <source>
        <dbReference type="ARBA" id="ARBA00023136"/>
    </source>
</evidence>
<evidence type="ECO:0000256" key="4">
    <source>
        <dbReference type="ARBA" id="ARBA00022989"/>
    </source>
</evidence>
<keyword evidence="5 6" id="KW-0472">Membrane</keyword>
<protein>
    <recommendedName>
        <fullName evidence="7">Cardiolipin synthase N-terminal domain-containing protein</fullName>
    </recommendedName>
</protein>
<comment type="subcellular location">
    <subcellularLocation>
        <location evidence="1">Cell membrane</location>
        <topology evidence="1">Multi-pass membrane protein</topology>
    </subcellularLocation>
</comment>
<accession>A0AAE6RNC8</accession>
<dbReference type="KEGG" id="rte:GSU10_14235"/>
<keyword evidence="2" id="KW-1003">Cell membrane</keyword>
<proteinExistence type="predicted"/>
<feature type="transmembrane region" description="Helical" evidence="6">
    <location>
        <begin position="46"/>
        <end position="66"/>
    </location>
</feature>
<evidence type="ECO:0000313" key="9">
    <source>
        <dbReference type="Proteomes" id="UP000465031"/>
    </source>
</evidence>
<keyword evidence="3 6" id="KW-0812">Transmembrane</keyword>
<feature type="transmembrane region" description="Helical" evidence="6">
    <location>
        <begin position="12"/>
        <end position="34"/>
    </location>
</feature>